<organism evidence="1 2">
    <name type="scientific">Streptomyces flaveolus</name>
    <dbReference type="NCBI Taxonomy" id="67297"/>
    <lineage>
        <taxon>Bacteria</taxon>
        <taxon>Bacillati</taxon>
        <taxon>Actinomycetota</taxon>
        <taxon>Actinomycetes</taxon>
        <taxon>Kitasatosporales</taxon>
        <taxon>Streptomycetaceae</taxon>
        <taxon>Streptomyces</taxon>
    </lineage>
</organism>
<name>A0ABV1VV51_9ACTN</name>
<keyword evidence="2" id="KW-1185">Reference proteome</keyword>
<dbReference type="EMBL" id="JBEPCV010000083">
    <property type="protein sequence ID" value="MER6909860.1"/>
    <property type="molecule type" value="Genomic_DNA"/>
</dbReference>
<sequence>MLLASEVCFSGSAYCFTLARFGTHADA</sequence>
<dbReference type="Pfam" id="PF19463">
    <property type="entry name" value="DUF6000"/>
    <property type="match status" value="1"/>
</dbReference>
<dbReference type="InterPro" id="IPR046042">
    <property type="entry name" value="DUF6000"/>
</dbReference>
<reference evidence="1 2" key="1">
    <citation type="submission" date="2024-06" db="EMBL/GenBank/DDBJ databases">
        <title>The Natural Products Discovery Center: Release of the First 8490 Sequenced Strains for Exploring Actinobacteria Biosynthetic Diversity.</title>
        <authorList>
            <person name="Kalkreuter E."/>
            <person name="Kautsar S.A."/>
            <person name="Yang D."/>
            <person name="Bader C.D."/>
            <person name="Teijaro C.N."/>
            <person name="Fluegel L."/>
            <person name="Davis C.M."/>
            <person name="Simpson J.R."/>
            <person name="Lauterbach L."/>
            <person name="Steele A.D."/>
            <person name="Gui C."/>
            <person name="Meng S."/>
            <person name="Li G."/>
            <person name="Viehrig K."/>
            <person name="Ye F."/>
            <person name="Su P."/>
            <person name="Kiefer A.F."/>
            <person name="Nichols A."/>
            <person name="Cepeda A.J."/>
            <person name="Yan W."/>
            <person name="Fan B."/>
            <person name="Jiang Y."/>
            <person name="Adhikari A."/>
            <person name="Zheng C.-J."/>
            <person name="Schuster L."/>
            <person name="Cowan T.M."/>
            <person name="Smanski M.J."/>
            <person name="Chevrette M.G."/>
            <person name="De Carvalho L.P.S."/>
            <person name="Shen B."/>
        </authorList>
    </citation>
    <scope>NUCLEOTIDE SEQUENCE [LARGE SCALE GENOMIC DNA]</scope>
    <source>
        <strain evidence="1 2">NPDC000632</strain>
    </source>
</reference>
<dbReference type="RefSeq" id="WP_350815345.1">
    <property type="nucleotide sequence ID" value="NZ_JBEPCV010000083.1"/>
</dbReference>
<comment type="caution">
    <text evidence="1">The sequence shown here is derived from an EMBL/GenBank/DDBJ whole genome shotgun (WGS) entry which is preliminary data.</text>
</comment>
<proteinExistence type="predicted"/>
<evidence type="ECO:0000313" key="2">
    <source>
        <dbReference type="Proteomes" id="UP001490330"/>
    </source>
</evidence>
<feature type="non-terminal residue" evidence="1">
    <location>
        <position position="27"/>
    </location>
</feature>
<protein>
    <submittedName>
        <fullName evidence="1">DUF6000 family protein</fullName>
    </submittedName>
</protein>
<evidence type="ECO:0000313" key="1">
    <source>
        <dbReference type="EMBL" id="MER6909860.1"/>
    </source>
</evidence>
<gene>
    <name evidence="1" type="ORF">ABT322_40460</name>
</gene>
<dbReference type="Proteomes" id="UP001490330">
    <property type="component" value="Unassembled WGS sequence"/>
</dbReference>
<accession>A0ABV1VV51</accession>